<accession>A0ABV0SSU5</accession>
<sequence length="134" mass="15298">MRPTYLSSVLFGSVFPYKSADSSESFNVRRTSCYSNMDLIWSQKHRLAKEKVATKTKGHILIFGWTSFSSDYGSIRCGIVSISFCNVTRFISTQCCIHFSPRSCIDDGRVKTFSRTSQRFSMGLRSGLWWPVHV</sequence>
<comment type="caution">
    <text evidence="1">The sequence shown here is derived from an EMBL/GenBank/DDBJ whole genome shotgun (WGS) entry which is preliminary data.</text>
</comment>
<dbReference type="EMBL" id="JAHRIQ010005470">
    <property type="protein sequence ID" value="MEQ2223062.1"/>
    <property type="molecule type" value="Genomic_DNA"/>
</dbReference>
<protein>
    <submittedName>
        <fullName evidence="1">Uncharacterized protein</fullName>
    </submittedName>
</protein>
<organism evidence="1 2">
    <name type="scientific">Ilyodon furcidens</name>
    <name type="common">goldbreast splitfin</name>
    <dbReference type="NCBI Taxonomy" id="33524"/>
    <lineage>
        <taxon>Eukaryota</taxon>
        <taxon>Metazoa</taxon>
        <taxon>Chordata</taxon>
        <taxon>Craniata</taxon>
        <taxon>Vertebrata</taxon>
        <taxon>Euteleostomi</taxon>
        <taxon>Actinopterygii</taxon>
        <taxon>Neopterygii</taxon>
        <taxon>Teleostei</taxon>
        <taxon>Neoteleostei</taxon>
        <taxon>Acanthomorphata</taxon>
        <taxon>Ovalentaria</taxon>
        <taxon>Atherinomorphae</taxon>
        <taxon>Cyprinodontiformes</taxon>
        <taxon>Goodeidae</taxon>
        <taxon>Ilyodon</taxon>
    </lineage>
</organism>
<evidence type="ECO:0000313" key="1">
    <source>
        <dbReference type="EMBL" id="MEQ2223062.1"/>
    </source>
</evidence>
<keyword evidence="2" id="KW-1185">Reference proteome</keyword>
<evidence type="ECO:0000313" key="2">
    <source>
        <dbReference type="Proteomes" id="UP001482620"/>
    </source>
</evidence>
<reference evidence="1 2" key="1">
    <citation type="submission" date="2021-06" db="EMBL/GenBank/DDBJ databases">
        <authorList>
            <person name="Palmer J.M."/>
        </authorList>
    </citation>
    <scope>NUCLEOTIDE SEQUENCE [LARGE SCALE GENOMIC DNA]</scope>
    <source>
        <strain evidence="2">if_2019</strain>
        <tissue evidence="1">Muscle</tissue>
    </source>
</reference>
<name>A0ABV0SSU5_9TELE</name>
<dbReference type="Proteomes" id="UP001482620">
    <property type="component" value="Unassembled WGS sequence"/>
</dbReference>
<proteinExistence type="predicted"/>
<gene>
    <name evidence="1" type="ORF">ILYODFUR_032895</name>
</gene>